<dbReference type="EMBL" id="JANPWB010000009">
    <property type="protein sequence ID" value="KAJ1153120.1"/>
    <property type="molecule type" value="Genomic_DNA"/>
</dbReference>
<organism evidence="2 3">
    <name type="scientific">Pleurodeles waltl</name>
    <name type="common">Iberian ribbed newt</name>
    <dbReference type="NCBI Taxonomy" id="8319"/>
    <lineage>
        <taxon>Eukaryota</taxon>
        <taxon>Metazoa</taxon>
        <taxon>Chordata</taxon>
        <taxon>Craniata</taxon>
        <taxon>Vertebrata</taxon>
        <taxon>Euteleostomi</taxon>
        <taxon>Amphibia</taxon>
        <taxon>Batrachia</taxon>
        <taxon>Caudata</taxon>
        <taxon>Salamandroidea</taxon>
        <taxon>Salamandridae</taxon>
        <taxon>Pleurodelinae</taxon>
        <taxon>Pleurodeles</taxon>
    </lineage>
</organism>
<proteinExistence type="predicted"/>
<feature type="region of interest" description="Disordered" evidence="1">
    <location>
        <begin position="1"/>
        <end position="85"/>
    </location>
</feature>
<evidence type="ECO:0000313" key="2">
    <source>
        <dbReference type="EMBL" id="KAJ1153120.1"/>
    </source>
</evidence>
<feature type="compositionally biased region" description="Low complexity" evidence="1">
    <location>
        <begin position="61"/>
        <end position="70"/>
    </location>
</feature>
<evidence type="ECO:0000313" key="3">
    <source>
        <dbReference type="Proteomes" id="UP001066276"/>
    </source>
</evidence>
<accession>A0AAV7RMB4</accession>
<reference evidence="2" key="1">
    <citation type="journal article" date="2022" name="bioRxiv">
        <title>Sequencing and chromosome-scale assembly of the giantPleurodeles waltlgenome.</title>
        <authorList>
            <person name="Brown T."/>
            <person name="Elewa A."/>
            <person name="Iarovenko S."/>
            <person name="Subramanian E."/>
            <person name="Araus A.J."/>
            <person name="Petzold A."/>
            <person name="Susuki M."/>
            <person name="Suzuki K.-i.T."/>
            <person name="Hayashi T."/>
            <person name="Toyoda A."/>
            <person name="Oliveira C."/>
            <person name="Osipova E."/>
            <person name="Leigh N.D."/>
            <person name="Simon A."/>
            <person name="Yun M.H."/>
        </authorList>
    </citation>
    <scope>NUCLEOTIDE SEQUENCE</scope>
    <source>
        <strain evidence="2">20211129_DDA</strain>
        <tissue evidence="2">Liver</tissue>
    </source>
</reference>
<keyword evidence="3" id="KW-1185">Reference proteome</keyword>
<gene>
    <name evidence="2" type="ORF">NDU88_005886</name>
</gene>
<dbReference type="AlphaFoldDB" id="A0AAV7RMB4"/>
<protein>
    <submittedName>
        <fullName evidence="2">Uncharacterized protein</fullName>
    </submittedName>
</protein>
<comment type="caution">
    <text evidence="2">The sequence shown here is derived from an EMBL/GenBank/DDBJ whole genome shotgun (WGS) entry which is preliminary data.</text>
</comment>
<name>A0AAV7RMB4_PLEWA</name>
<evidence type="ECO:0000256" key="1">
    <source>
        <dbReference type="SAM" id="MobiDB-lite"/>
    </source>
</evidence>
<sequence>MTGGGGDRQETGSRQWVESNGRMVGASGGCASGWTNGSSERAAAAPPLPPHVDISHHVREQNQQQQNSQSVATTQLKPNPSKLII</sequence>
<dbReference type="Proteomes" id="UP001066276">
    <property type="component" value="Chromosome 5"/>
</dbReference>